<dbReference type="InterPro" id="IPR010158">
    <property type="entry name" value="Amidase_Cbmase"/>
</dbReference>
<dbReference type="SUPFAM" id="SSF55031">
    <property type="entry name" value="Bacterial exopeptidase dimerisation domain"/>
    <property type="match status" value="1"/>
</dbReference>
<dbReference type="GO" id="GO:0016813">
    <property type="term" value="F:hydrolase activity, acting on carbon-nitrogen (but not peptide) bonds, in linear amidines"/>
    <property type="evidence" value="ECO:0007669"/>
    <property type="project" value="InterPro"/>
</dbReference>
<evidence type="ECO:0008006" key="10">
    <source>
        <dbReference type="Google" id="ProtNLM"/>
    </source>
</evidence>
<evidence type="ECO:0000256" key="6">
    <source>
        <dbReference type="ARBA" id="ARBA00023211"/>
    </source>
</evidence>
<reference evidence="8 9" key="1">
    <citation type="journal article" date="2010" name="Plant Cell">
        <title>The Chlorella variabilis NC64A genome reveals adaptation to photosymbiosis, coevolution with viruses, and cryptic sex.</title>
        <authorList>
            <person name="Blanc G."/>
            <person name="Duncan G."/>
            <person name="Agarkova I."/>
            <person name="Borodovsky M."/>
            <person name="Gurnon J."/>
            <person name="Kuo A."/>
            <person name="Lindquist E."/>
            <person name="Lucas S."/>
            <person name="Pangilinan J."/>
            <person name="Polle J."/>
            <person name="Salamov A."/>
            <person name="Terry A."/>
            <person name="Yamada T."/>
            <person name="Dunigan D.D."/>
            <person name="Grigoriev I.V."/>
            <person name="Claverie J.M."/>
            <person name="Van Etten J.L."/>
        </authorList>
    </citation>
    <scope>NUCLEOTIDE SEQUENCE [LARGE SCALE GENOMIC DNA]</scope>
    <source>
        <strain evidence="8 9">NC64A</strain>
    </source>
</reference>
<dbReference type="OrthoDB" id="4676at2759"/>
<dbReference type="RefSeq" id="XP_005843735.1">
    <property type="nucleotide sequence ID" value="XM_005843673.1"/>
</dbReference>
<evidence type="ECO:0000256" key="7">
    <source>
        <dbReference type="SAM" id="SignalP"/>
    </source>
</evidence>
<dbReference type="KEGG" id="cvr:CHLNCDRAFT_140072"/>
<feature type="signal peptide" evidence="7">
    <location>
        <begin position="1"/>
        <end position="29"/>
    </location>
</feature>
<evidence type="ECO:0000256" key="1">
    <source>
        <dbReference type="ARBA" id="ARBA00001936"/>
    </source>
</evidence>
<dbReference type="SUPFAM" id="SSF53187">
    <property type="entry name" value="Zn-dependent exopeptidases"/>
    <property type="match status" value="1"/>
</dbReference>
<evidence type="ECO:0000256" key="5">
    <source>
        <dbReference type="ARBA" id="ARBA00022801"/>
    </source>
</evidence>
<dbReference type="InParanoid" id="E1ZRI8"/>
<proteinExistence type="predicted"/>
<evidence type="ECO:0000256" key="4">
    <source>
        <dbReference type="ARBA" id="ARBA00022723"/>
    </source>
</evidence>
<keyword evidence="3" id="KW-0659">Purine metabolism</keyword>
<dbReference type="GO" id="GO:0006144">
    <property type="term" value="P:purine nucleobase metabolic process"/>
    <property type="evidence" value="ECO:0007669"/>
    <property type="project" value="UniProtKB-KW"/>
</dbReference>
<organism evidence="9">
    <name type="scientific">Chlorella variabilis</name>
    <name type="common">Green alga</name>
    <dbReference type="NCBI Taxonomy" id="554065"/>
    <lineage>
        <taxon>Eukaryota</taxon>
        <taxon>Viridiplantae</taxon>
        <taxon>Chlorophyta</taxon>
        <taxon>core chlorophytes</taxon>
        <taxon>Trebouxiophyceae</taxon>
        <taxon>Chlorellales</taxon>
        <taxon>Chlorellaceae</taxon>
        <taxon>Chlorella clade</taxon>
        <taxon>Chlorella</taxon>
    </lineage>
</organism>
<keyword evidence="6" id="KW-0464">Manganese</keyword>
<keyword evidence="9" id="KW-1185">Reference proteome</keyword>
<dbReference type="InterPro" id="IPR036264">
    <property type="entry name" value="Bact_exopeptidase_dim_dom"/>
</dbReference>
<dbReference type="Gene3D" id="3.30.70.360">
    <property type="match status" value="1"/>
</dbReference>
<dbReference type="GO" id="GO:0046872">
    <property type="term" value="F:metal ion binding"/>
    <property type="evidence" value="ECO:0007669"/>
    <property type="project" value="UniProtKB-KW"/>
</dbReference>
<accession>E1ZRI8</accession>
<keyword evidence="7" id="KW-0732">Signal</keyword>
<dbReference type="CDD" id="cd03884">
    <property type="entry name" value="M20_bAS"/>
    <property type="match status" value="1"/>
</dbReference>
<name>E1ZRI8_CHLVA</name>
<evidence type="ECO:0000256" key="3">
    <source>
        <dbReference type="ARBA" id="ARBA00022631"/>
    </source>
</evidence>
<dbReference type="AlphaFoldDB" id="E1ZRI8"/>
<keyword evidence="5" id="KW-0378">Hydrolase</keyword>
<feature type="chain" id="PRO_5003156660" description="Peptidase M20 dimerisation domain-containing protein" evidence="7">
    <location>
        <begin position="30"/>
        <end position="455"/>
    </location>
</feature>
<comment type="cofactor">
    <cofactor evidence="1">
        <name>Mn(2+)</name>
        <dbReference type="ChEBI" id="CHEBI:29035"/>
    </cofactor>
</comment>
<keyword evidence="4" id="KW-0479">Metal-binding</keyword>
<dbReference type="OMA" id="IWPHGRW"/>
<evidence type="ECO:0000313" key="9">
    <source>
        <dbReference type="Proteomes" id="UP000008141"/>
    </source>
</evidence>
<comment type="subunit">
    <text evidence="2">Homodimer.</text>
</comment>
<protein>
    <recommendedName>
        <fullName evidence="10">Peptidase M20 dimerisation domain-containing protein</fullName>
    </recommendedName>
</protein>
<dbReference type="Gene3D" id="3.40.630.10">
    <property type="entry name" value="Zn peptidases"/>
    <property type="match status" value="1"/>
</dbReference>
<dbReference type="Pfam" id="PF01546">
    <property type="entry name" value="Peptidase_M20"/>
    <property type="match status" value="1"/>
</dbReference>
<dbReference type="PIRSF" id="PIRSF001235">
    <property type="entry name" value="Amidase_carbamoylase"/>
    <property type="match status" value="1"/>
</dbReference>
<dbReference type="Proteomes" id="UP000008141">
    <property type="component" value="Unassembled WGS sequence"/>
</dbReference>
<dbReference type="STRING" id="554065.E1ZRI8"/>
<gene>
    <name evidence="8" type="ORF">CHLNCDRAFT_140072</name>
</gene>
<dbReference type="PANTHER" id="PTHR32494">
    <property type="entry name" value="ALLANTOATE DEIMINASE-RELATED"/>
    <property type="match status" value="1"/>
</dbReference>
<sequence>MAAPCARRGAGAPWALLVLALLASPLAAALKLDIDGQAIVDQLLHLATYSDDPNPAVTRILFTENDMKARGYIKQLMAEAGLTIREDTMGDIYGVLPGANPGAASVSTGSHCDAIPLAGAYDGTLGVVGGIAALRALKEAGFVPAKPLEVVMFTSEEPTRFALSCSGSRAMAGVLDAGYLDSRRDENGTSYLAAATAAGYGAATYGEMLQGARRTPADLAAFVELHIEQGPLLEKEGTQIGIVTAIAAPAALRVSFSGDGGHAGAQLMPWRNDASLAAAELALFVEHAALSAGSWDTVATAGYWDIKPNAVNSVPREAVLEIDVRDIDRERRDGGVGSIREEAAKIAQRRKVRHSVDIINQDPPATSAPAVVAAAAAAVSELGYSSKRMVSRAYHDSLFMAQIAPTAMIFIPCRNGWSHRPDEYASPADIARGVQVLAHTMARLAGDAADAKQEL</sequence>
<dbReference type="PANTHER" id="PTHR32494:SF19">
    <property type="entry name" value="ALLANTOATE DEIMINASE-RELATED"/>
    <property type="match status" value="1"/>
</dbReference>
<dbReference type="NCBIfam" id="TIGR01879">
    <property type="entry name" value="hydantase"/>
    <property type="match status" value="1"/>
</dbReference>
<dbReference type="FunCoup" id="E1ZRI8">
    <property type="interactions" value="282"/>
</dbReference>
<dbReference type="EMBL" id="GL433862">
    <property type="protein sequence ID" value="EFN51633.1"/>
    <property type="molecule type" value="Genomic_DNA"/>
</dbReference>
<dbReference type="GeneID" id="17350982"/>
<dbReference type="InterPro" id="IPR002933">
    <property type="entry name" value="Peptidase_M20"/>
</dbReference>
<evidence type="ECO:0000313" key="8">
    <source>
        <dbReference type="EMBL" id="EFN51633.1"/>
    </source>
</evidence>
<dbReference type="eggNOG" id="ENOG502QPR4">
    <property type="taxonomic scope" value="Eukaryota"/>
</dbReference>
<evidence type="ECO:0000256" key="2">
    <source>
        <dbReference type="ARBA" id="ARBA00011738"/>
    </source>
</evidence>